<dbReference type="SUPFAM" id="SSF52317">
    <property type="entry name" value="Class I glutamine amidotransferase-like"/>
    <property type="match status" value="1"/>
</dbReference>
<keyword evidence="2" id="KW-0645">Protease</keyword>
<protein>
    <submittedName>
        <fullName evidence="5">Dipeptidase E</fullName>
    </submittedName>
</protein>
<keyword evidence="3" id="KW-0378">Hydrolase</keyword>
<dbReference type="OrthoDB" id="61042at2759"/>
<evidence type="ECO:0000313" key="5">
    <source>
        <dbReference type="EMBL" id="EPY22824.1"/>
    </source>
</evidence>
<keyword evidence="4" id="KW-0720">Serine protease</keyword>
<dbReference type="PANTHER" id="PTHR20842:SF0">
    <property type="entry name" value="ALPHA-ASPARTYL DIPEPTIDASE"/>
    <property type="match status" value="1"/>
</dbReference>
<evidence type="ECO:0000313" key="6">
    <source>
        <dbReference type="Proteomes" id="UP000015354"/>
    </source>
</evidence>
<dbReference type="AlphaFoldDB" id="S9U1V0"/>
<proteinExistence type="inferred from homology"/>
<comment type="caution">
    <text evidence="5">The sequence shown here is derived from an EMBL/GenBank/DDBJ whole genome shotgun (WGS) entry which is preliminary data.</text>
</comment>
<dbReference type="Pfam" id="PF03575">
    <property type="entry name" value="Peptidase_S51"/>
    <property type="match status" value="1"/>
</dbReference>
<dbReference type="Gene3D" id="3.40.50.880">
    <property type="match status" value="1"/>
</dbReference>
<evidence type="ECO:0000256" key="2">
    <source>
        <dbReference type="ARBA" id="ARBA00022670"/>
    </source>
</evidence>
<dbReference type="GO" id="GO:0006508">
    <property type="term" value="P:proteolysis"/>
    <property type="evidence" value="ECO:0007669"/>
    <property type="project" value="UniProtKB-KW"/>
</dbReference>
<organism evidence="5 6">
    <name type="scientific">Strigomonas culicis</name>
    <dbReference type="NCBI Taxonomy" id="28005"/>
    <lineage>
        <taxon>Eukaryota</taxon>
        <taxon>Discoba</taxon>
        <taxon>Euglenozoa</taxon>
        <taxon>Kinetoplastea</taxon>
        <taxon>Metakinetoplastina</taxon>
        <taxon>Trypanosomatida</taxon>
        <taxon>Trypanosomatidae</taxon>
        <taxon>Strigomonadinae</taxon>
        <taxon>Strigomonas</taxon>
    </lineage>
</organism>
<dbReference type="Proteomes" id="UP000015354">
    <property type="component" value="Unassembled WGS sequence"/>
</dbReference>
<name>S9U1V0_9TRYP</name>
<comment type="similarity">
    <text evidence="1">Belongs to the peptidase S51 family.</text>
</comment>
<gene>
    <name evidence="5" type="ORF">STCU_08110</name>
</gene>
<dbReference type="EMBL" id="ATMH01008110">
    <property type="protein sequence ID" value="EPY22824.1"/>
    <property type="molecule type" value="Genomic_DNA"/>
</dbReference>
<accession>S9U1V0</accession>
<evidence type="ECO:0000256" key="4">
    <source>
        <dbReference type="ARBA" id="ARBA00022825"/>
    </source>
</evidence>
<dbReference type="PANTHER" id="PTHR20842">
    <property type="entry name" value="PROTEASE S51 ALPHA-ASPARTYL DIPEPTIDASE"/>
    <property type="match status" value="1"/>
</dbReference>
<evidence type="ECO:0000256" key="1">
    <source>
        <dbReference type="ARBA" id="ARBA00006534"/>
    </source>
</evidence>
<sequence length="347" mass="37383">MSINRIKAFLCGSGVEGMQNETIATELLRLIQSNRSTSSSDAPLRVAYLGTATYDIAQDGVTQLRQLTQRGCDVRWVRVADPAVTTLEAADRQFIEEHADAVLVSGGNTLYAVRRWVETGVAAALRVAAARGCVLSGGSAGAICWCTSGHSDSADPASAQLPMLLRAAGREADAAAAEKDVSSSADGSFQYIRVGALGLLPGLLCPHYDRTEERGHTCRYVDVGKMVKRHPTERCVAIDHLAAVVLPGDGSYRVVAPADAQRQLPPPDVVAAASPDEQIPVNMRPGVFVLEVDRQGLLHRWRVPEKGKVTDLFHEPTGPLVRDPFEMYYAMMNPTPSTERLVRPGAK</sequence>
<dbReference type="InterPro" id="IPR005320">
    <property type="entry name" value="Peptidase_S51"/>
</dbReference>
<dbReference type="GO" id="GO:0008236">
    <property type="term" value="F:serine-type peptidase activity"/>
    <property type="evidence" value="ECO:0007669"/>
    <property type="project" value="UniProtKB-KW"/>
</dbReference>
<evidence type="ECO:0000256" key="3">
    <source>
        <dbReference type="ARBA" id="ARBA00022801"/>
    </source>
</evidence>
<keyword evidence="6" id="KW-1185">Reference proteome</keyword>
<dbReference type="InterPro" id="IPR029062">
    <property type="entry name" value="Class_I_gatase-like"/>
</dbReference>
<reference evidence="5 6" key="1">
    <citation type="journal article" date="2013" name="PLoS ONE">
        <title>Predicting the Proteins of Angomonas deanei, Strigomonas culicis and Their Respective Endosymbionts Reveals New Aspects of the Trypanosomatidae Family.</title>
        <authorList>
            <person name="Motta M.C."/>
            <person name="Martins A.C."/>
            <person name="de Souza S.S."/>
            <person name="Catta-Preta C.M."/>
            <person name="Silva R."/>
            <person name="Klein C.C."/>
            <person name="de Almeida L.G."/>
            <person name="de Lima Cunha O."/>
            <person name="Ciapina L.P."/>
            <person name="Brocchi M."/>
            <person name="Colabardini A.C."/>
            <person name="de Araujo Lima B."/>
            <person name="Machado C.R."/>
            <person name="de Almeida Soares C.M."/>
            <person name="Probst C.M."/>
            <person name="de Menezes C.B."/>
            <person name="Thompson C.E."/>
            <person name="Bartholomeu D.C."/>
            <person name="Gradia D.F."/>
            <person name="Pavoni D.P."/>
            <person name="Grisard E.C."/>
            <person name="Fantinatti-Garboggini F."/>
            <person name="Marchini F.K."/>
            <person name="Rodrigues-Luiz G.F."/>
            <person name="Wagner G."/>
            <person name="Goldman G.H."/>
            <person name="Fietto J.L."/>
            <person name="Elias M.C."/>
            <person name="Goldman M.H."/>
            <person name="Sagot M.F."/>
            <person name="Pereira M."/>
            <person name="Stoco P.H."/>
            <person name="de Mendonca-Neto R.P."/>
            <person name="Teixeira S.M."/>
            <person name="Maciel T.E."/>
            <person name="de Oliveira Mendes T.A."/>
            <person name="Urmenyi T.P."/>
            <person name="de Souza W."/>
            <person name="Schenkman S."/>
            <person name="de Vasconcelos A.T."/>
        </authorList>
    </citation>
    <scope>NUCLEOTIDE SEQUENCE [LARGE SCALE GENOMIC DNA]</scope>
</reference>